<dbReference type="GO" id="GO:0030165">
    <property type="term" value="F:PDZ domain binding"/>
    <property type="evidence" value="ECO:0007669"/>
    <property type="project" value="TreeGrafter"/>
</dbReference>
<keyword evidence="3" id="KW-1133">Transmembrane helix</keyword>
<keyword evidence="3" id="KW-0812">Transmembrane</keyword>
<feature type="repeat" description="ANK" evidence="1">
    <location>
        <begin position="206"/>
        <end position="238"/>
    </location>
</feature>
<dbReference type="InterPro" id="IPR057092">
    <property type="entry name" value="SAM_KIDINS220"/>
</dbReference>
<dbReference type="Proteomes" id="UP000663879">
    <property type="component" value="Unassembled WGS sequence"/>
</dbReference>
<reference evidence="6" key="1">
    <citation type="submission" date="2021-02" db="EMBL/GenBank/DDBJ databases">
        <authorList>
            <person name="Nowell W R."/>
        </authorList>
    </citation>
    <scope>NUCLEOTIDE SEQUENCE</scope>
    <source>
        <strain evidence="6">Ploen Becks lab</strain>
    </source>
</reference>
<dbReference type="EMBL" id="CAJNOC010001003">
    <property type="protein sequence ID" value="CAF0825639.1"/>
    <property type="molecule type" value="Genomic_DNA"/>
</dbReference>
<dbReference type="Pfam" id="PF07693">
    <property type="entry name" value="KAP_NTPase"/>
    <property type="match status" value="1"/>
</dbReference>
<feature type="compositionally biased region" description="Acidic residues" evidence="2">
    <location>
        <begin position="1497"/>
        <end position="1512"/>
    </location>
</feature>
<dbReference type="PROSITE" id="PS50297">
    <property type="entry name" value="ANK_REP_REGION"/>
    <property type="match status" value="7"/>
</dbReference>
<keyword evidence="1" id="KW-0040">ANK repeat</keyword>
<feature type="repeat" description="ANK" evidence="1">
    <location>
        <begin position="273"/>
        <end position="305"/>
    </location>
</feature>
<dbReference type="SMART" id="SM00248">
    <property type="entry name" value="ANK"/>
    <property type="match status" value="12"/>
</dbReference>
<dbReference type="PANTHER" id="PTHR24116">
    <property type="entry name" value="KINASE D-INTERACTING SUBSTRATE OF 220 KDA"/>
    <property type="match status" value="1"/>
</dbReference>
<feature type="compositionally biased region" description="Basic and acidic residues" evidence="2">
    <location>
        <begin position="1525"/>
        <end position="1542"/>
    </location>
</feature>
<gene>
    <name evidence="6" type="ORF">OXX778_LOCUS7701</name>
</gene>
<feature type="compositionally biased region" description="Polar residues" evidence="2">
    <location>
        <begin position="1561"/>
        <end position="1601"/>
    </location>
</feature>
<feature type="repeat" description="ANK" evidence="1">
    <location>
        <begin position="140"/>
        <end position="172"/>
    </location>
</feature>
<sequence>MENIQADLFLQPEINIETNQNTIHKKQTLSLPNSNPLSNLFHPLHHLHLHHKQNHHDLIEYSPEALLQYTKEGNYELVKEVIDHFKFLNHSTSDSNFFKHQGISSNSNTITSGNASKAYETITGHSKNKLKIDLEVHDNSKQTPLIIACRINSYDIASLLIDNGAKVNSKDMDSWTPLLNASKNGNLKLVSLLIEKKAGIDDKDCGGFTPLMWACYKNHLDVVKYLLKHNANPNAQCKNQICCLSWASGRGHYDVVVELLNRSNIKVDLQDQNSSTAVLWAARKGNLEILKALVERGANPDLSGMNNMNPLIISCKNGHVNVALYLAKLTNINVNHVDKDGASALGISAKAGYRDVVLSLLEKGAYVNTVNKKGDSIFITAVKGGHREIVEALLARHVEVDAIGSQGKTAIHYAIEKGNLEIIKLILAYKPDLEIVGNDGDTPLLLAVKKKNPSMVNELLNAGSKVSPTDKNGDNALHIALRNKSREITELILSNPKNSKYLYKPNKEGDTPHKIDASNPKSILTQIFGARQLNMTEDSILGYDLYSSALAEILSEPSLHTPLTVGLYAKWGSGKSFLLSQLKSEMKSFAKLTHVVNLKLNFFLISTIIFMSLLLTTPFIFWNWQYGLGLLGTVLLISFFVIIISKYFYEKRESEWAERLCEKVSTHLTRFKLLLRILFLNPIKYKNENIEHKNLRFIFTEYGKISTIGGENALALMISALNTKMEKQLGVVNTRLCRVFYNKSHSHSKYRRFCCIPTFFLVIIVSLLLIGLAIFFRVKGFNLKNFNKEDEGFVITVVFMVLISIIGSSLTWSKILWSLIRSPSSKIMSAVNSKDKLKHPDANKMESYIFKLKREVDLIAHTVRTIDAFSHSCTRLVIIIDGLDSCEQTKVLQILEIVHVLFTREGDPFVSILAVDPHVLIKGIEGNLIAAFRNGNVNGHDYLRTIIHLPIYLQVDLSKAKALAKIPNKFIKRQSTIGSSQEIISKIGAEVTYGKKNKKNRKRNSSKPMSAIDLTDQLIKSEYFSDVNPRNLRRLINIIALTGRLLRAYHIEFNWRVLASWIYLNEQWPYRCSWIVMYYDDHEDEFTEETTLNEVYEQVKNQIPSNNEPLLELDRNSRKFEQFIQNCEPKLTCTILKKILPCTCNLDPYLIKQIKESIDARDEKINTLPNSNYLNMDSFNVFNNSNTNQFGYGQQFPSNRLHLPSPNLNPVPLYVTTNEPSNSNERKERDWDKSNLIGLSTPNDENSYSQIDMTKILSEMNVTDVCDAIMNNIEFLSQDFKDVYVHTIKEKNINGRVLVSCDLELLKNELNMSFGDWYLFKDWLLYKKANNQKRFNTKIENRPKNFQVKTPSQTKIVSSENTGSHRKVEFFVTPVSENEVVKIQSPKSDISDQPIKPILVRQQSSSSKSTHSKIKHQETELTILSMDDEIKDTVLEEQTPLVIRNNENGLHLDTTETNTVAKIGKKIFKSIDNLFHKSEHSGSRTVSISHDENETVLNEDDENNLDENDDSDSSSLSEQEVIQENSEKSKENSKLKQGKRESIKMENLKKSFIKVKNQFLSSGENQTSSSSKSDLVNLKSSPNANSSNTSLTGNSISPTGNRSRKESSSKNLNTNEETKTKTYFIFEDEDELIT</sequence>
<comment type="caution">
    <text evidence="6">The sequence shown here is derived from an EMBL/GenBank/DDBJ whole genome shotgun (WGS) entry which is preliminary data.</text>
</comment>
<accession>A0A813UEK0</accession>
<evidence type="ECO:0008006" key="8">
    <source>
        <dbReference type="Google" id="ProtNLM"/>
    </source>
</evidence>
<feature type="compositionally biased region" description="Basic and acidic residues" evidence="2">
    <location>
        <begin position="1224"/>
        <end position="1233"/>
    </location>
</feature>
<dbReference type="InterPro" id="IPR036770">
    <property type="entry name" value="Ankyrin_rpt-contain_sf"/>
</dbReference>
<feature type="transmembrane region" description="Helical" evidence="3">
    <location>
        <begin position="628"/>
        <end position="649"/>
    </location>
</feature>
<feature type="repeat" description="ANK" evidence="1">
    <location>
        <begin position="439"/>
        <end position="471"/>
    </location>
</feature>
<evidence type="ECO:0000256" key="1">
    <source>
        <dbReference type="PROSITE-ProRule" id="PRU00023"/>
    </source>
</evidence>
<protein>
    <recommendedName>
        <fullName evidence="8">KAP NTPase domain-containing protein</fullName>
    </recommendedName>
</protein>
<feature type="transmembrane region" description="Helical" evidence="3">
    <location>
        <begin position="792"/>
        <end position="812"/>
    </location>
</feature>
<dbReference type="SUPFAM" id="SSF48403">
    <property type="entry name" value="Ankyrin repeat"/>
    <property type="match status" value="1"/>
</dbReference>
<dbReference type="PROSITE" id="PS50088">
    <property type="entry name" value="ANK_REPEAT"/>
    <property type="match status" value="7"/>
</dbReference>
<feature type="region of interest" description="Disordered" evidence="2">
    <location>
        <begin position="1218"/>
        <end position="1238"/>
    </location>
</feature>
<proteinExistence type="predicted"/>
<evidence type="ECO:0000313" key="6">
    <source>
        <dbReference type="EMBL" id="CAF0825639.1"/>
    </source>
</evidence>
<feature type="domain" description="KAP NTPase" evidence="4">
    <location>
        <begin position="543"/>
        <end position="1045"/>
    </location>
</feature>
<feature type="repeat" description="ANK" evidence="1">
    <location>
        <begin position="406"/>
        <end position="438"/>
    </location>
</feature>
<dbReference type="Pfam" id="PF23307">
    <property type="entry name" value="SAM_KIDINS220"/>
    <property type="match status" value="1"/>
</dbReference>
<dbReference type="InterPro" id="IPR011646">
    <property type="entry name" value="KAP_P-loop"/>
</dbReference>
<evidence type="ECO:0000259" key="5">
    <source>
        <dbReference type="Pfam" id="PF23307"/>
    </source>
</evidence>
<keyword evidence="7" id="KW-1185">Reference proteome</keyword>
<feature type="domain" description="Kinase D-interacting substrate of 220 kDa-like SAM" evidence="5">
    <location>
        <begin position="1255"/>
        <end position="1337"/>
    </location>
</feature>
<feature type="transmembrane region" description="Helical" evidence="3">
    <location>
        <begin position="753"/>
        <end position="776"/>
    </location>
</feature>
<dbReference type="OrthoDB" id="6084525at2759"/>
<dbReference type="Gene3D" id="1.25.40.20">
    <property type="entry name" value="Ankyrin repeat-containing domain"/>
    <property type="match status" value="4"/>
</dbReference>
<dbReference type="InterPro" id="IPR052771">
    <property type="entry name" value="Neurotrophin_sig_adaptor"/>
</dbReference>
<evidence type="ECO:0000256" key="2">
    <source>
        <dbReference type="SAM" id="MobiDB-lite"/>
    </source>
</evidence>
<dbReference type="GO" id="GO:0019887">
    <property type="term" value="F:protein kinase regulator activity"/>
    <property type="evidence" value="ECO:0007669"/>
    <property type="project" value="TreeGrafter"/>
</dbReference>
<organism evidence="6 7">
    <name type="scientific">Brachionus calyciflorus</name>
    <dbReference type="NCBI Taxonomy" id="104777"/>
    <lineage>
        <taxon>Eukaryota</taxon>
        <taxon>Metazoa</taxon>
        <taxon>Spiralia</taxon>
        <taxon>Gnathifera</taxon>
        <taxon>Rotifera</taxon>
        <taxon>Eurotatoria</taxon>
        <taxon>Monogononta</taxon>
        <taxon>Pseudotrocha</taxon>
        <taxon>Ploima</taxon>
        <taxon>Brachionidae</taxon>
        <taxon>Brachionus</taxon>
    </lineage>
</organism>
<feature type="region of interest" description="Disordered" evidence="2">
    <location>
        <begin position="1561"/>
        <end position="1634"/>
    </location>
</feature>
<feature type="repeat" description="ANK" evidence="1">
    <location>
        <begin position="340"/>
        <end position="372"/>
    </location>
</feature>
<dbReference type="Pfam" id="PF12796">
    <property type="entry name" value="Ank_2"/>
    <property type="match status" value="4"/>
</dbReference>
<dbReference type="InterPro" id="IPR002110">
    <property type="entry name" value="Ankyrin_rpt"/>
</dbReference>
<feature type="transmembrane region" description="Helical" evidence="3">
    <location>
        <begin position="600"/>
        <end position="622"/>
    </location>
</feature>
<evidence type="ECO:0000313" key="7">
    <source>
        <dbReference type="Proteomes" id="UP000663879"/>
    </source>
</evidence>
<evidence type="ECO:0000259" key="4">
    <source>
        <dbReference type="Pfam" id="PF07693"/>
    </source>
</evidence>
<feature type="region of interest" description="Disordered" evidence="2">
    <location>
        <begin position="1479"/>
        <end position="1542"/>
    </location>
</feature>
<keyword evidence="3" id="KW-0472">Membrane</keyword>
<dbReference type="PANTHER" id="PTHR24116:SF0">
    <property type="entry name" value="KINASE D-INTERACTING SUBSTRATE OF 220 KDA"/>
    <property type="match status" value="1"/>
</dbReference>
<name>A0A813UEK0_9BILA</name>
<evidence type="ECO:0000256" key="3">
    <source>
        <dbReference type="SAM" id="Phobius"/>
    </source>
</evidence>
<feature type="repeat" description="ANK" evidence="1">
    <location>
        <begin position="173"/>
        <end position="205"/>
    </location>
</feature>